<dbReference type="Gene3D" id="3.40.50.150">
    <property type="entry name" value="Vaccinia Virus protein VP39"/>
    <property type="match status" value="1"/>
</dbReference>
<evidence type="ECO:0000256" key="1">
    <source>
        <dbReference type="ARBA" id="ARBA00022603"/>
    </source>
</evidence>
<evidence type="ECO:0000313" key="5">
    <source>
        <dbReference type="EMBL" id="NMG02286.1"/>
    </source>
</evidence>
<keyword evidence="6" id="KW-1185">Reference proteome</keyword>
<dbReference type="CDD" id="cd02440">
    <property type="entry name" value="AdoMet_MTases"/>
    <property type="match status" value="1"/>
</dbReference>
<dbReference type="PANTHER" id="PTHR13610">
    <property type="entry name" value="METHYLTRANSFERASE DOMAIN-CONTAINING PROTEIN"/>
    <property type="match status" value="1"/>
</dbReference>
<gene>
    <name evidence="5" type="ORF">GPA21_04795</name>
</gene>
<protein>
    <submittedName>
        <fullName evidence="5">Methyltransferase type 12</fullName>
    </submittedName>
</protein>
<evidence type="ECO:0000256" key="4">
    <source>
        <dbReference type="SAM" id="Phobius"/>
    </source>
</evidence>
<dbReference type="SUPFAM" id="SSF53335">
    <property type="entry name" value="S-adenosyl-L-methionine-dependent methyltransferases"/>
    <property type="match status" value="1"/>
</dbReference>
<dbReference type="EMBL" id="WTVM01000018">
    <property type="protein sequence ID" value="NMG02286.1"/>
    <property type="molecule type" value="Genomic_DNA"/>
</dbReference>
<dbReference type="AlphaFoldDB" id="A0A972J7W8"/>
<proteinExistence type="predicted"/>
<dbReference type="PANTHER" id="PTHR13610:SF9">
    <property type="entry name" value="FI06469P"/>
    <property type="match status" value="1"/>
</dbReference>
<keyword evidence="1 5" id="KW-0489">Methyltransferase</keyword>
<dbReference type="InterPro" id="IPR029063">
    <property type="entry name" value="SAM-dependent_MTases_sf"/>
</dbReference>
<dbReference type="GO" id="GO:0016279">
    <property type="term" value="F:protein-lysine N-methyltransferase activity"/>
    <property type="evidence" value="ECO:0007669"/>
    <property type="project" value="InterPro"/>
</dbReference>
<dbReference type="InterPro" id="IPR026170">
    <property type="entry name" value="FAM173A/B"/>
</dbReference>
<dbReference type="GO" id="GO:0032259">
    <property type="term" value="P:methylation"/>
    <property type="evidence" value="ECO:0007669"/>
    <property type="project" value="UniProtKB-KW"/>
</dbReference>
<keyword evidence="4" id="KW-0472">Membrane</keyword>
<keyword evidence="4" id="KW-0812">Transmembrane</keyword>
<reference evidence="5" key="1">
    <citation type="submission" date="2019-12" db="EMBL/GenBank/DDBJ databases">
        <title>Comparative genomics gives insights into the taxonomy of the Azoarcus-Aromatoleum group and reveals separate origins of nif in the plant-associated Azoarcus and non-plant-associated Aromatoleum sub-groups.</title>
        <authorList>
            <person name="Lafos M."/>
            <person name="Maluk M."/>
            <person name="Batista M."/>
            <person name="Junghare M."/>
            <person name="Carmona M."/>
            <person name="Faoro H."/>
            <person name="Cruz L.M."/>
            <person name="Battistoni F."/>
            <person name="De Souza E."/>
            <person name="Pedrosa F."/>
            <person name="Chen W.-M."/>
            <person name="Poole P.S."/>
            <person name="Dixon R.A."/>
            <person name="James E.K."/>
        </authorList>
    </citation>
    <scope>NUCLEOTIDE SEQUENCE</scope>
    <source>
        <strain evidence="5">NSC3</strain>
    </source>
</reference>
<keyword evidence="3" id="KW-0949">S-adenosyl-L-methionine</keyword>
<comment type="caution">
    <text evidence="5">The sequence shown here is derived from an EMBL/GenBank/DDBJ whole genome shotgun (WGS) entry which is preliminary data.</text>
</comment>
<evidence type="ECO:0000256" key="2">
    <source>
        <dbReference type="ARBA" id="ARBA00022679"/>
    </source>
</evidence>
<accession>A0A972J7W8</accession>
<dbReference type="Proteomes" id="UP000599523">
    <property type="component" value="Unassembled WGS sequence"/>
</dbReference>
<evidence type="ECO:0000313" key="6">
    <source>
        <dbReference type="Proteomes" id="UP000599523"/>
    </source>
</evidence>
<sequence>MPALAKAAAAQAGGWALALLLARTGLVSHDVWAVVGTQALCAAAIAWSLRSDIWWVAIHLLFSPLLFAARSLALAPAWYLGGFVALGLIYWSSFRTGVPLFLSNRETAEAVAELLPQQRGASLLDIGSGTGALLLPLAELRPDARLVGIESAPAPFLIARLLARSRRALCVQRGDFFRHSWAEYDIIYAFLSPVPMTEVGKKARRELKPGALLVSNSFEVPGWRPERIVEVGDKRGTRLFVYTVDRAQERSGAKSVE</sequence>
<feature type="transmembrane region" description="Helical" evidence="4">
    <location>
        <begin position="78"/>
        <end position="98"/>
    </location>
</feature>
<name>A0A972J7W8_9RHOO</name>
<keyword evidence="4" id="KW-1133">Transmembrane helix</keyword>
<keyword evidence="2" id="KW-0808">Transferase</keyword>
<evidence type="ECO:0000256" key="3">
    <source>
        <dbReference type="ARBA" id="ARBA00022691"/>
    </source>
</evidence>
<organism evidence="5 6">
    <name type="scientific">Azoarcus taiwanensis</name>
    <dbReference type="NCBI Taxonomy" id="666964"/>
    <lineage>
        <taxon>Bacteria</taxon>
        <taxon>Pseudomonadati</taxon>
        <taxon>Pseudomonadota</taxon>
        <taxon>Betaproteobacteria</taxon>
        <taxon>Rhodocyclales</taxon>
        <taxon>Zoogloeaceae</taxon>
        <taxon>Azoarcus</taxon>
    </lineage>
</organism>